<feature type="compositionally biased region" description="Polar residues" evidence="7">
    <location>
        <begin position="229"/>
        <end position="248"/>
    </location>
</feature>
<dbReference type="GeneID" id="106573874"/>
<feature type="compositionally biased region" description="Low complexity" evidence="7">
    <location>
        <begin position="207"/>
        <end position="228"/>
    </location>
</feature>
<evidence type="ECO:0000256" key="7">
    <source>
        <dbReference type="SAM" id="MobiDB-lite"/>
    </source>
</evidence>
<keyword evidence="1" id="KW-0597">Phosphoprotein</keyword>
<feature type="repeat" description="ANK" evidence="5">
    <location>
        <begin position="909"/>
        <end position="941"/>
    </location>
</feature>
<feature type="coiled-coil region" evidence="6">
    <location>
        <begin position="447"/>
        <end position="488"/>
    </location>
</feature>
<dbReference type="RefSeq" id="XP_014004767.1">
    <property type="nucleotide sequence ID" value="XM_014149292.1"/>
</dbReference>
<dbReference type="PaxDb" id="8030-ENSSSAP00000039944"/>
<keyword evidence="8" id="KW-1185">Reference proteome</keyword>
<dbReference type="InterPro" id="IPR036770">
    <property type="entry name" value="Ankyrin_rpt-contain_sf"/>
</dbReference>
<dbReference type="Pfam" id="PF12796">
    <property type="entry name" value="Ank_2"/>
    <property type="match status" value="2"/>
</dbReference>
<dbReference type="GO" id="GO:0005737">
    <property type="term" value="C:cytoplasm"/>
    <property type="evidence" value="ECO:0007669"/>
    <property type="project" value="TreeGrafter"/>
</dbReference>
<dbReference type="STRING" id="8030.ENSSSAP00000039944"/>
<reference evidence="9" key="1">
    <citation type="submission" date="2025-04" db="UniProtKB">
        <authorList>
            <consortium name="RefSeq"/>
        </authorList>
    </citation>
    <scope>IDENTIFICATION</scope>
    <source>
        <tissue evidence="9">Muscle</tissue>
    </source>
</reference>
<feature type="compositionally biased region" description="Polar residues" evidence="7">
    <location>
        <begin position="157"/>
        <end position="178"/>
    </location>
</feature>
<dbReference type="Bgee" id="ENSSSAG00000044361">
    <property type="expression patterns" value="Expressed in ovary and 24 other cell types or tissues"/>
</dbReference>
<feature type="compositionally biased region" description="Low complexity" evidence="7">
    <location>
        <begin position="654"/>
        <end position="666"/>
    </location>
</feature>
<dbReference type="RefSeq" id="XP_045553233.1">
    <property type="nucleotide sequence ID" value="XM_045697277.1"/>
</dbReference>
<dbReference type="PROSITE" id="PS50088">
    <property type="entry name" value="ANK_REPEAT"/>
    <property type="match status" value="3"/>
</dbReference>
<evidence type="ECO:0000256" key="3">
    <source>
        <dbReference type="ARBA" id="ARBA00023043"/>
    </source>
</evidence>
<dbReference type="InterPro" id="IPR047184">
    <property type="entry name" value="KANK1-4"/>
</dbReference>
<accession>A0A1S3MNK8</accession>
<feature type="region of interest" description="Disordered" evidence="7">
    <location>
        <begin position="1"/>
        <end position="32"/>
    </location>
</feature>
<dbReference type="GO" id="GO:0005856">
    <property type="term" value="C:cytoskeleton"/>
    <property type="evidence" value="ECO:0007669"/>
    <property type="project" value="TreeGrafter"/>
</dbReference>
<feature type="compositionally biased region" description="Acidic residues" evidence="7">
    <location>
        <begin position="681"/>
        <end position="694"/>
    </location>
</feature>
<dbReference type="Proteomes" id="UP001652741">
    <property type="component" value="Chromosome ssa16"/>
</dbReference>
<feature type="compositionally biased region" description="Basic and acidic residues" evidence="7">
    <location>
        <begin position="489"/>
        <end position="498"/>
    </location>
</feature>
<evidence type="ECO:0000256" key="1">
    <source>
        <dbReference type="ARBA" id="ARBA00022553"/>
    </source>
</evidence>
<feature type="region of interest" description="Disordered" evidence="7">
    <location>
        <begin position="1006"/>
        <end position="1027"/>
    </location>
</feature>
<evidence type="ECO:0000313" key="9">
    <source>
        <dbReference type="RefSeq" id="XP_014004767.1"/>
    </source>
</evidence>
<dbReference type="FunFam" id="1.25.40.20:FF:000017">
    <property type="entry name" value="KN motif and ankyrin repeat domain-containing protein 1"/>
    <property type="match status" value="1"/>
</dbReference>
<keyword evidence="2" id="KW-0677">Repeat</keyword>
<dbReference type="SMART" id="SM00248">
    <property type="entry name" value="ANK"/>
    <property type="match status" value="5"/>
</dbReference>
<evidence type="ECO:0000256" key="6">
    <source>
        <dbReference type="SAM" id="Coils"/>
    </source>
</evidence>
<name>A0A1S3MNK8_SALSA</name>
<feature type="repeat" description="ANK" evidence="5">
    <location>
        <begin position="942"/>
        <end position="975"/>
    </location>
</feature>
<keyword evidence="4 6" id="KW-0175">Coiled coil</keyword>
<dbReference type="PANTHER" id="PTHR24168:SF23">
    <property type="entry name" value="KN MOTIF AND ANKYRIN REPEAT DOMAIN-CONTAINING PROTEIN 3"/>
    <property type="match status" value="1"/>
</dbReference>
<evidence type="ECO:0000256" key="5">
    <source>
        <dbReference type="PROSITE-ProRule" id="PRU00023"/>
    </source>
</evidence>
<sequence length="1027" mass="109976">MTQSVQVNPKLPDLGAPFLYSSREEADQQGSYSVQTPYGFQLDLDFLKYVEEIESGHHVRRAPVNSRRSSRGVKVSQRSPSVGGRASGWTSTESLSSPASEDGRVPPPPPPRNRIGSAPSEGQPLSSLSVLSPPLSAGAKVPPPPPLRNPRVERTLLETSLRLQQEQSHQHQNGTRFQLSDPPKQNPRTAPTHVTPASAAASVDGQPLHLSSASPSPSQSSLHRPSPHTSGKSTPASSTGMATLPPSQLQTVREQMATALKQLKEMEERVKGVPVLEREVAKLRAEKDMLLLALQEKKTLVAQQQATTVVSSTNTTTLDAGTRSQECPILSPKSPRCPKSPSKLGDLRKLTEKFEGKTEKDGALSEKVPEKVVEKKSVAIGDNMLLDAGVFYYSLGTKDASEGTPQMDVCEKGVATEAADIREEGVQAVVETEEASVWVMESQLGLSSDAQREIDTLQDNIKFQQDSISVLEGRLGQADEELAVLKAQENERKSKATSEKGVLAKPDSAHAQVGTEPSTMSTPASQNVAVSCCPEVVDACVGEDLRAGYYDQSTQTDSVESPAEVESTPVVLVSTGSQWENLYKEEDIEQKAPVTALKRRQTTIAEYKVNPGEETVCLPEGKGVKEEEMAPSTPTTATTVGSMLKSIMKKKDGSSSSESRSSGKKSLQFVGILNGGYESTSSEEEEDEDDEDEGSSSGGSEVGDCSDGSDDEDAAAALEETSDEERNMNMDDTDSDDVALAAGTGATEESPDTVKEKFELSAKMREACLILKNHLNDDVKTLKSKEVISSTHTVQLEWFRISSAKLAQPPRVSDYLMAFTEVSSALLAHVVNMTDGNGNTALHYSVSHSNFTVVGLLLDTGMCCVDKQNKAGYTAIMLAALSAVKEEDDMVVVRKLFSQGNVNAKASQAGQTGLMLAVSHGRQEMVRALLDCGADVNVQDDEGSTALMCASEHGRAEIVSLLLDQPGCDISIVDNDGSNALSIALEASHNDTAVLLYAHMNYAKAQTAGTTKTRSPTSPQKTWPAAE</sequence>
<dbReference type="InterPro" id="IPR021939">
    <property type="entry name" value="KN_motif"/>
</dbReference>
<organism evidence="8 9">
    <name type="scientific">Salmo salar</name>
    <name type="common">Atlantic salmon</name>
    <dbReference type="NCBI Taxonomy" id="8030"/>
    <lineage>
        <taxon>Eukaryota</taxon>
        <taxon>Metazoa</taxon>
        <taxon>Chordata</taxon>
        <taxon>Craniata</taxon>
        <taxon>Vertebrata</taxon>
        <taxon>Euteleostomi</taxon>
        <taxon>Actinopterygii</taxon>
        <taxon>Neopterygii</taxon>
        <taxon>Teleostei</taxon>
        <taxon>Protacanthopterygii</taxon>
        <taxon>Salmoniformes</taxon>
        <taxon>Salmonidae</taxon>
        <taxon>Salmoninae</taxon>
        <taxon>Salmo</taxon>
    </lineage>
</organism>
<feature type="region of interest" description="Disordered" evidence="7">
    <location>
        <begin position="57"/>
        <end position="248"/>
    </location>
</feature>
<feature type="region of interest" description="Disordered" evidence="7">
    <location>
        <begin position="489"/>
        <end position="524"/>
    </location>
</feature>
<evidence type="ECO:0000313" key="10">
    <source>
        <dbReference type="RefSeq" id="XP_045553233.1"/>
    </source>
</evidence>
<feature type="compositionally biased region" description="Polar residues" evidence="7">
    <location>
        <begin position="632"/>
        <end position="641"/>
    </location>
</feature>
<dbReference type="PROSITE" id="PS50297">
    <property type="entry name" value="ANK_REP_REGION"/>
    <property type="match status" value="2"/>
</dbReference>
<dbReference type="AlphaFoldDB" id="A0A1S3MNK8"/>
<evidence type="ECO:0000313" key="8">
    <source>
        <dbReference type="Proteomes" id="UP001652741"/>
    </source>
</evidence>
<dbReference type="GO" id="GO:0030837">
    <property type="term" value="P:negative regulation of actin filament polymerization"/>
    <property type="evidence" value="ECO:0007669"/>
    <property type="project" value="InterPro"/>
</dbReference>
<feature type="compositionally biased region" description="Polar residues" evidence="7">
    <location>
        <begin position="88"/>
        <end position="99"/>
    </location>
</feature>
<dbReference type="PANTHER" id="PTHR24168">
    <property type="entry name" value="KN MOTIF AND ANKYRIN REPEAT DOMAIN-CONTAINING"/>
    <property type="match status" value="1"/>
</dbReference>
<dbReference type="SUPFAM" id="SSF48403">
    <property type="entry name" value="Ankyrin repeat"/>
    <property type="match status" value="1"/>
</dbReference>
<dbReference type="KEGG" id="sasa:106573874"/>
<proteinExistence type="predicted"/>
<feature type="compositionally biased region" description="Low complexity" evidence="7">
    <location>
        <begin position="124"/>
        <end position="136"/>
    </location>
</feature>
<gene>
    <name evidence="9 10" type="primary">LOC106573874</name>
</gene>
<evidence type="ECO:0000256" key="4">
    <source>
        <dbReference type="ARBA" id="ARBA00023054"/>
    </source>
</evidence>
<dbReference type="InterPro" id="IPR002110">
    <property type="entry name" value="Ankyrin_rpt"/>
</dbReference>
<feature type="repeat" description="ANK" evidence="5">
    <location>
        <begin position="837"/>
        <end position="861"/>
    </location>
</feature>
<evidence type="ECO:0000256" key="2">
    <source>
        <dbReference type="ARBA" id="ARBA00022737"/>
    </source>
</evidence>
<feature type="compositionally biased region" description="Polar residues" evidence="7">
    <location>
        <begin position="515"/>
        <end position="524"/>
    </location>
</feature>
<feature type="compositionally biased region" description="Polar residues" evidence="7">
    <location>
        <begin position="1007"/>
        <end position="1021"/>
    </location>
</feature>
<dbReference type="Pfam" id="PF12075">
    <property type="entry name" value="KN_motif"/>
    <property type="match status" value="1"/>
</dbReference>
<feature type="region of interest" description="Disordered" evidence="7">
    <location>
        <begin position="614"/>
        <end position="737"/>
    </location>
</feature>
<dbReference type="Gene3D" id="1.25.40.20">
    <property type="entry name" value="Ankyrin repeat-containing domain"/>
    <property type="match status" value="1"/>
</dbReference>
<keyword evidence="3 5" id="KW-0040">ANK repeat</keyword>
<protein>
    <submittedName>
        <fullName evidence="9 10">KN motif and ankyrin repeat domain-containing protein 2-like</fullName>
    </submittedName>
</protein>